<feature type="region of interest" description="Disordered" evidence="1">
    <location>
        <begin position="1"/>
        <end position="37"/>
    </location>
</feature>
<dbReference type="Proteomes" id="UP000281553">
    <property type="component" value="Unassembled WGS sequence"/>
</dbReference>
<reference evidence="2 3" key="1">
    <citation type="submission" date="2018-11" db="EMBL/GenBank/DDBJ databases">
        <authorList>
            <consortium name="Pathogen Informatics"/>
        </authorList>
    </citation>
    <scope>NUCLEOTIDE SEQUENCE [LARGE SCALE GENOMIC DNA]</scope>
</reference>
<sequence>MSSTPTRSDLISSRSVRSLKHRLRPQQTPKSSSVTMR</sequence>
<name>A0A3P7NC56_DIBLA</name>
<dbReference type="AlphaFoldDB" id="A0A3P7NC56"/>
<gene>
    <name evidence="2" type="ORF">DILT_LOCUS17399</name>
</gene>
<evidence type="ECO:0000313" key="3">
    <source>
        <dbReference type="Proteomes" id="UP000281553"/>
    </source>
</evidence>
<dbReference type="EMBL" id="UYRU01091550">
    <property type="protein sequence ID" value="VDN37720.1"/>
    <property type="molecule type" value="Genomic_DNA"/>
</dbReference>
<feature type="compositionally biased region" description="Polar residues" evidence="1">
    <location>
        <begin position="1"/>
        <end position="16"/>
    </location>
</feature>
<accession>A0A3P7NC56</accession>
<organism evidence="2 3">
    <name type="scientific">Dibothriocephalus latus</name>
    <name type="common">Fish tapeworm</name>
    <name type="synonym">Diphyllobothrium latum</name>
    <dbReference type="NCBI Taxonomy" id="60516"/>
    <lineage>
        <taxon>Eukaryota</taxon>
        <taxon>Metazoa</taxon>
        <taxon>Spiralia</taxon>
        <taxon>Lophotrochozoa</taxon>
        <taxon>Platyhelminthes</taxon>
        <taxon>Cestoda</taxon>
        <taxon>Eucestoda</taxon>
        <taxon>Diphyllobothriidea</taxon>
        <taxon>Diphyllobothriidae</taxon>
        <taxon>Dibothriocephalus</taxon>
    </lineage>
</organism>
<evidence type="ECO:0000256" key="1">
    <source>
        <dbReference type="SAM" id="MobiDB-lite"/>
    </source>
</evidence>
<evidence type="ECO:0000313" key="2">
    <source>
        <dbReference type="EMBL" id="VDN37720.1"/>
    </source>
</evidence>
<proteinExistence type="predicted"/>
<feature type="compositionally biased region" description="Polar residues" evidence="1">
    <location>
        <begin position="25"/>
        <end position="37"/>
    </location>
</feature>
<protein>
    <submittedName>
        <fullName evidence="2">Uncharacterized protein</fullName>
    </submittedName>
</protein>
<keyword evidence="3" id="KW-1185">Reference proteome</keyword>